<evidence type="ECO:0000313" key="2">
    <source>
        <dbReference type="Proteomes" id="UP000544110"/>
    </source>
</evidence>
<evidence type="ECO:0000313" key="1">
    <source>
        <dbReference type="EMBL" id="NYG55450.1"/>
    </source>
</evidence>
<dbReference type="RefSeq" id="WP_179517891.1">
    <property type="nucleotide sequence ID" value="NZ_JACCAC010000001.1"/>
</dbReference>
<keyword evidence="2" id="KW-1185">Reference proteome</keyword>
<gene>
    <name evidence="1" type="ORF">BJ989_001754</name>
</gene>
<protein>
    <submittedName>
        <fullName evidence="1">Ribosomal protein S18 acetylase RimI-like enzyme</fullName>
    </submittedName>
</protein>
<dbReference type="EMBL" id="JACCAC010000001">
    <property type="protein sequence ID" value="NYG55450.1"/>
    <property type="molecule type" value="Genomic_DNA"/>
</dbReference>
<reference evidence="1 2" key="1">
    <citation type="submission" date="2020-07" db="EMBL/GenBank/DDBJ databases">
        <title>Sequencing the genomes of 1000 actinobacteria strains.</title>
        <authorList>
            <person name="Klenk H.-P."/>
        </authorList>
    </citation>
    <scope>NUCLEOTIDE SEQUENCE [LARGE SCALE GENOMIC DNA]</scope>
    <source>
        <strain evidence="1 2">DSM 24552</strain>
    </source>
</reference>
<sequence length="142" mass="15111">MADDALDTALGLTLRWRAAVVPPEVEAPRVGEAEDDPAADPLPSADPAWDAAVALLAVDPEFQRRRALVDDVALHVVVRESEEATLAAYPEDGPTTAVVMVVPVVDHLGDDEVPLPLEERVQAHLDALVTLVVETQAALGRD</sequence>
<keyword evidence="1" id="KW-0689">Ribosomal protein</keyword>
<dbReference type="Proteomes" id="UP000544110">
    <property type="component" value="Unassembled WGS sequence"/>
</dbReference>
<comment type="caution">
    <text evidence="1">The sequence shown here is derived from an EMBL/GenBank/DDBJ whole genome shotgun (WGS) entry which is preliminary data.</text>
</comment>
<dbReference type="AlphaFoldDB" id="A0A7Y9RSA4"/>
<accession>A0A7Y9RSA4</accession>
<name>A0A7Y9RSA4_9ACTN</name>
<organism evidence="1 2">
    <name type="scientific">Nocardioides perillae</name>
    <dbReference type="NCBI Taxonomy" id="1119534"/>
    <lineage>
        <taxon>Bacteria</taxon>
        <taxon>Bacillati</taxon>
        <taxon>Actinomycetota</taxon>
        <taxon>Actinomycetes</taxon>
        <taxon>Propionibacteriales</taxon>
        <taxon>Nocardioidaceae</taxon>
        <taxon>Nocardioides</taxon>
    </lineage>
</organism>
<proteinExistence type="predicted"/>
<keyword evidence="1" id="KW-0687">Ribonucleoprotein</keyword>
<dbReference type="GO" id="GO:0005840">
    <property type="term" value="C:ribosome"/>
    <property type="evidence" value="ECO:0007669"/>
    <property type="project" value="UniProtKB-KW"/>
</dbReference>